<protein>
    <submittedName>
        <fullName evidence="1">Uncharacterized protein</fullName>
    </submittedName>
</protein>
<evidence type="ECO:0000313" key="2">
    <source>
        <dbReference type="Proteomes" id="UP000257109"/>
    </source>
</evidence>
<feature type="non-terminal residue" evidence="1">
    <location>
        <position position="1"/>
    </location>
</feature>
<dbReference type="AlphaFoldDB" id="A0A371GKI1"/>
<dbReference type="Proteomes" id="UP000257109">
    <property type="component" value="Unassembled WGS sequence"/>
</dbReference>
<sequence length="70" mass="8171">MANSSWNDWSHLLKEALWVHRTAYRNPLGISPYQIRSNTELTGRSRNATWPMTKPVESKNCSCRSWKSYA</sequence>
<gene>
    <name evidence="1" type="ORF">CR513_27012</name>
</gene>
<comment type="caution">
    <text evidence="1">The sequence shown here is derived from an EMBL/GenBank/DDBJ whole genome shotgun (WGS) entry which is preliminary data.</text>
</comment>
<proteinExistence type="predicted"/>
<evidence type="ECO:0000313" key="1">
    <source>
        <dbReference type="EMBL" id="RDX91079.1"/>
    </source>
</evidence>
<name>A0A371GKI1_MUCPR</name>
<organism evidence="1 2">
    <name type="scientific">Mucuna pruriens</name>
    <name type="common">Velvet bean</name>
    <name type="synonym">Dolichos pruriens</name>
    <dbReference type="NCBI Taxonomy" id="157652"/>
    <lineage>
        <taxon>Eukaryota</taxon>
        <taxon>Viridiplantae</taxon>
        <taxon>Streptophyta</taxon>
        <taxon>Embryophyta</taxon>
        <taxon>Tracheophyta</taxon>
        <taxon>Spermatophyta</taxon>
        <taxon>Magnoliopsida</taxon>
        <taxon>eudicotyledons</taxon>
        <taxon>Gunneridae</taxon>
        <taxon>Pentapetalae</taxon>
        <taxon>rosids</taxon>
        <taxon>fabids</taxon>
        <taxon>Fabales</taxon>
        <taxon>Fabaceae</taxon>
        <taxon>Papilionoideae</taxon>
        <taxon>50 kb inversion clade</taxon>
        <taxon>NPAAA clade</taxon>
        <taxon>indigoferoid/millettioid clade</taxon>
        <taxon>Phaseoleae</taxon>
        <taxon>Mucuna</taxon>
    </lineage>
</organism>
<dbReference type="EMBL" id="QJKJ01005209">
    <property type="protein sequence ID" value="RDX91079.1"/>
    <property type="molecule type" value="Genomic_DNA"/>
</dbReference>
<reference evidence="1" key="1">
    <citation type="submission" date="2018-05" db="EMBL/GenBank/DDBJ databases">
        <title>Draft genome of Mucuna pruriens seed.</title>
        <authorList>
            <person name="Nnadi N.E."/>
            <person name="Vos R."/>
            <person name="Hasami M.H."/>
            <person name="Devisetty U.K."/>
            <person name="Aguiy J.C."/>
        </authorList>
    </citation>
    <scope>NUCLEOTIDE SEQUENCE [LARGE SCALE GENOMIC DNA]</scope>
    <source>
        <strain evidence="1">JCA_2017</strain>
    </source>
</reference>
<keyword evidence="2" id="KW-1185">Reference proteome</keyword>
<dbReference type="OrthoDB" id="1903608at2759"/>
<accession>A0A371GKI1</accession>